<feature type="domain" description="SSD" evidence="18">
    <location>
        <begin position="779"/>
        <end position="944"/>
    </location>
</feature>
<dbReference type="EMBL" id="GEDV01010001">
    <property type="protein sequence ID" value="JAP78556.1"/>
    <property type="molecule type" value="Transcribed_RNA"/>
</dbReference>
<keyword evidence="9" id="KW-0443">Lipid metabolism</keyword>
<dbReference type="PANTHER" id="PTHR45727:SF2">
    <property type="entry name" value="NPC INTRACELLULAR CHOLESTEROL TRANSPORTER 1"/>
    <property type="match status" value="1"/>
</dbReference>
<dbReference type="SUPFAM" id="SSF82866">
    <property type="entry name" value="Multidrug efflux transporter AcrB transmembrane domain"/>
    <property type="match status" value="2"/>
</dbReference>
<feature type="transmembrane region" description="Helical" evidence="17">
    <location>
        <begin position="1351"/>
        <end position="1369"/>
    </location>
</feature>
<keyword evidence="8" id="KW-0445">Lipid transport</keyword>
<keyword evidence="4" id="KW-0153">Cholesterol metabolism</keyword>
<feature type="transmembrane region" description="Helical" evidence="17">
    <location>
        <begin position="504"/>
        <end position="522"/>
    </location>
</feature>
<accession>A0A131YKF6</accession>
<feature type="transmembrane region" description="Helical" evidence="17">
    <location>
        <begin position="1305"/>
        <end position="1330"/>
    </location>
</feature>
<name>A0A131YKF6_RHIAP</name>
<evidence type="ECO:0000256" key="10">
    <source>
        <dbReference type="ARBA" id="ARBA00023136"/>
    </source>
</evidence>
<evidence type="ECO:0000256" key="14">
    <source>
        <dbReference type="ARBA" id="ARBA00023221"/>
    </source>
</evidence>
<comment type="similarity">
    <text evidence="2">Belongs to the patched family.</text>
</comment>
<feature type="transmembrane region" description="Helical" evidence="17">
    <location>
        <begin position="920"/>
        <end position="943"/>
    </location>
</feature>
<dbReference type="GO" id="GO:0042632">
    <property type="term" value="P:cholesterol homeostasis"/>
    <property type="evidence" value="ECO:0007669"/>
    <property type="project" value="TreeGrafter"/>
</dbReference>
<keyword evidence="10 17" id="KW-0472">Membrane</keyword>
<evidence type="ECO:0000313" key="19">
    <source>
        <dbReference type="EMBL" id="JAP78556.1"/>
    </source>
</evidence>
<evidence type="ECO:0000256" key="12">
    <source>
        <dbReference type="ARBA" id="ARBA00023166"/>
    </source>
</evidence>
<feature type="transmembrane region" description="Helical" evidence="17">
    <location>
        <begin position="1280"/>
        <end position="1299"/>
    </location>
</feature>
<evidence type="ECO:0000256" key="9">
    <source>
        <dbReference type="ARBA" id="ARBA00023098"/>
    </source>
</evidence>
<dbReference type="GO" id="GO:0030301">
    <property type="term" value="P:cholesterol transport"/>
    <property type="evidence" value="ECO:0007669"/>
    <property type="project" value="UniProtKB-ARBA"/>
</dbReference>
<feature type="compositionally biased region" description="Low complexity" evidence="16">
    <location>
        <begin position="407"/>
        <end position="416"/>
    </location>
</feature>
<reference evidence="19" key="1">
    <citation type="journal article" date="2016" name="Ticks Tick Borne Dis.">
        <title>De novo assembly and annotation of the salivary gland transcriptome of Rhipicephalus appendiculatus male and female ticks during blood feeding.</title>
        <authorList>
            <person name="de Castro M.H."/>
            <person name="de Klerk D."/>
            <person name="Pienaar R."/>
            <person name="Latif A.A."/>
            <person name="Rees D.J."/>
            <person name="Mans B.J."/>
        </authorList>
    </citation>
    <scope>NUCLEOTIDE SEQUENCE</scope>
    <source>
        <tissue evidence="19">Salivary glands</tissue>
    </source>
</reference>
<keyword evidence="5 17" id="KW-0812">Transmembrane</keyword>
<comment type="catalytic activity">
    <reaction evidence="15">
        <text>cholesterol(in) = cholesterol(out)</text>
        <dbReference type="Rhea" id="RHEA:39747"/>
        <dbReference type="ChEBI" id="CHEBI:16113"/>
    </reaction>
</comment>
<sequence>MVPPRTAPSKLFGVSFVSRKISSRSCSDAPVYRMDNASLRPTTASLLRISACFLLLLAHGLLVESKCAFRGKCGVNEDTEKDIPCKYDGEGQPLEKEGLEIIKEVCPHLLQGDEPKFCCDLPQLEKMHEELKQPVSLGMGKCPTCYSNFVRIFCGFCDPNQGDFIAVNATEPSQEPEAGKEMATVVDYAISEEFVHGAFNSCANVKSVITDTTVMQLMCGAHAGDCQPQYWLDFLGATSEEGGFSPFKFNYIITSKESVVSSGATLKPYNPAFHKCSEPFGPSQQKCSCSDCPEVCIPLEAPLLPPPPEPFTMGHYDGMLVVSMLLFVLLSTTVLSTFFLKSHKRKTSFQVSNSSESSVSDTSSNSNDTIRTPLHRPSKPARTILLQAVDLGSLEEVEPLRSKRSMSGQNYPYSPSNSPPGSPIALRPSPLSSDAVDGAVNGVVNGLGNGVANGDAAVSKVVVGNIGTGVEPQVRTLSSFGATMERLLQAGFHRWGLFVARNPFLVLMAALAVSVLLSLGLLKFTVTTNPVDLWVSHSSLARKHMNYFNTHFGPFYRVEQIILRPKAQDYFVVEKAGVNKTFGPAFEKNFMMEALKLQLAVEAVIGKLGPDGLPLHEGEEDRYKPEHLKNVTIYDVCLSPLSPLNKNCSVQSVFAYFQDSIDKLNMTDGIDPFSYLHHFDNCSRSVANVGCFAKYGGPIDDISLVLGGFNGTDFHMATALVITIPVTNYNDDAKKYPALAWEKEFIKLMKRYNDTEIMTVAFMAERSIEDELERGSHSDVVTVGISYVIMFAYIAIALGDINSCSRLLIDSKISLGLVGVLIVLLSVVASLGIFSFFNVAATLIIVEVIPFLVLAVGVDNIFILVQQFQRDERREGETTVEQVGRLVGEVAPSMMLSSVSMSACFFIGALTETPAVRIFALYAGVALLINFFLQMTCFLALFTMDTLRQESNRLDLCFCIKASKKSKPSENTSLLYKFFKTVYAPFLLTDSVRVIVMVAFIGWLCSSIAVISKIEIGLDQELAMPQDSYLQQYFDYLKKYLQVGPPVYFIVTDGYDYTDVKKQARLCINEQVCDQDSVGAKLKQLTLLSNRTYVTRLRSYWLDQYILYMRSSDCCFETVKNHDFCYSEYGTANGTCKSCSVPRNQPFAGEEFKHFLPWFLADVPNMKCSSAGRAEHGHAIDHINGTIQAAYYSAYHPVLRTSKDFYTALEWARLISHNLTDMVKEVQPESEVIPYSLVHVFYEQYLTMWPDTFKNLALSLGAIFVVTFVLLGLDFMSALVVTFTIVMIIVNLMGLMYWWDISLNAVSLVNLVVGVGISVEFCSHLVRVFAFSGAPTRVKRAQDALTKMGSSILSGITLTDCGILVLAFAKSQIFQVFYFRMYLGIIAFGTLHSLIFLPVFLSILGPPVNKDKLIEHIQLHEMVTVTPTITRSKSDKYTPKDVSA</sequence>
<feature type="transmembrane region" description="Helical" evidence="17">
    <location>
        <begin position="813"/>
        <end position="837"/>
    </location>
</feature>
<dbReference type="InterPro" id="IPR004765">
    <property type="entry name" value="NPC1-like"/>
</dbReference>
<evidence type="ECO:0000256" key="8">
    <source>
        <dbReference type="ARBA" id="ARBA00023055"/>
    </source>
</evidence>
<evidence type="ECO:0000256" key="16">
    <source>
        <dbReference type="SAM" id="MobiDB-lite"/>
    </source>
</evidence>
<dbReference type="Pfam" id="PF16414">
    <property type="entry name" value="NPC1_N"/>
    <property type="match status" value="1"/>
</dbReference>
<feature type="transmembrane region" description="Helical" evidence="17">
    <location>
        <begin position="1381"/>
        <end position="1404"/>
    </location>
</feature>
<dbReference type="InterPro" id="IPR000731">
    <property type="entry name" value="SSD"/>
</dbReference>
<dbReference type="GO" id="GO:0030299">
    <property type="term" value="P:intestinal cholesterol absorption"/>
    <property type="evidence" value="ECO:0007669"/>
    <property type="project" value="TreeGrafter"/>
</dbReference>
<dbReference type="GO" id="GO:0012505">
    <property type="term" value="C:endomembrane system"/>
    <property type="evidence" value="ECO:0007669"/>
    <property type="project" value="UniProtKB-SubCell"/>
</dbReference>
<dbReference type="GO" id="GO:0005319">
    <property type="term" value="F:lipid transporter activity"/>
    <property type="evidence" value="ECO:0007669"/>
    <property type="project" value="InterPro"/>
</dbReference>
<evidence type="ECO:0000256" key="4">
    <source>
        <dbReference type="ARBA" id="ARBA00022548"/>
    </source>
</evidence>
<feature type="region of interest" description="Disordered" evidence="16">
    <location>
        <begin position="400"/>
        <end position="427"/>
    </location>
</feature>
<dbReference type="InterPro" id="IPR032190">
    <property type="entry name" value="NPC1_N"/>
</dbReference>
<feature type="transmembrane region" description="Helical" evidence="17">
    <location>
        <begin position="1256"/>
        <end position="1273"/>
    </location>
</feature>
<feature type="compositionally biased region" description="Low complexity" evidence="16">
    <location>
        <begin position="351"/>
        <end position="369"/>
    </location>
</feature>
<evidence type="ECO:0000256" key="15">
    <source>
        <dbReference type="ARBA" id="ARBA00034049"/>
    </source>
</evidence>
<dbReference type="Gene3D" id="1.20.1640.10">
    <property type="entry name" value="Multidrug efflux transporter AcrB transmembrane domain"/>
    <property type="match status" value="2"/>
</dbReference>
<evidence type="ECO:0000256" key="2">
    <source>
        <dbReference type="ARBA" id="ARBA00005585"/>
    </source>
</evidence>
<evidence type="ECO:0000256" key="7">
    <source>
        <dbReference type="ARBA" id="ARBA00022989"/>
    </source>
</evidence>
<dbReference type="Pfam" id="PF12349">
    <property type="entry name" value="Sterol-sensing"/>
    <property type="match status" value="1"/>
</dbReference>
<feature type="region of interest" description="Disordered" evidence="16">
    <location>
        <begin position="350"/>
        <end position="377"/>
    </location>
</feature>
<evidence type="ECO:0000256" key="1">
    <source>
        <dbReference type="ARBA" id="ARBA00004127"/>
    </source>
</evidence>
<comment type="subcellular location">
    <subcellularLocation>
        <location evidence="1">Endomembrane system</location>
        <topology evidence="1">Multi-pass membrane protein</topology>
    </subcellularLocation>
</comment>
<dbReference type="FunFam" id="1.20.1640.10:FF:000010">
    <property type="entry name" value="NPC intracellular cholesterol transporter 1"/>
    <property type="match status" value="1"/>
</dbReference>
<dbReference type="NCBIfam" id="TIGR00917">
    <property type="entry name" value="2A060601"/>
    <property type="match status" value="1"/>
</dbReference>
<feature type="transmembrane region" description="Helical" evidence="17">
    <location>
        <begin position="318"/>
        <end position="340"/>
    </location>
</feature>
<feature type="transmembrane region" description="Helical" evidence="17">
    <location>
        <begin position="780"/>
        <end position="801"/>
    </location>
</feature>
<dbReference type="InterPro" id="IPR053956">
    <property type="entry name" value="NPC1_MLD"/>
</dbReference>
<evidence type="ECO:0000256" key="11">
    <source>
        <dbReference type="ARBA" id="ARBA00023157"/>
    </source>
</evidence>
<organism evidence="19">
    <name type="scientific">Rhipicephalus appendiculatus</name>
    <name type="common">Brown ear tick</name>
    <dbReference type="NCBI Taxonomy" id="34631"/>
    <lineage>
        <taxon>Eukaryota</taxon>
        <taxon>Metazoa</taxon>
        <taxon>Ecdysozoa</taxon>
        <taxon>Arthropoda</taxon>
        <taxon>Chelicerata</taxon>
        <taxon>Arachnida</taxon>
        <taxon>Acari</taxon>
        <taxon>Parasitiformes</taxon>
        <taxon>Ixodida</taxon>
        <taxon>Ixodoidea</taxon>
        <taxon>Ixodidae</taxon>
        <taxon>Rhipicephalinae</taxon>
        <taxon>Rhipicephalus</taxon>
        <taxon>Rhipicephalus</taxon>
    </lineage>
</organism>
<feature type="transmembrane region" description="Helical" evidence="17">
    <location>
        <begin position="982"/>
        <end position="1004"/>
    </location>
</feature>
<evidence type="ECO:0000256" key="5">
    <source>
        <dbReference type="ARBA" id="ARBA00022692"/>
    </source>
</evidence>
<dbReference type="GO" id="GO:0008203">
    <property type="term" value="P:cholesterol metabolic process"/>
    <property type="evidence" value="ECO:0007669"/>
    <property type="project" value="UniProtKB-KW"/>
</dbReference>
<dbReference type="FunFam" id="1.20.1640.10:FF:000008">
    <property type="entry name" value="NPC intracellular cholesterol transporter 1"/>
    <property type="match status" value="1"/>
</dbReference>
<evidence type="ECO:0000256" key="3">
    <source>
        <dbReference type="ARBA" id="ARBA00022448"/>
    </source>
</evidence>
<dbReference type="GO" id="GO:0005886">
    <property type="term" value="C:plasma membrane"/>
    <property type="evidence" value="ECO:0007669"/>
    <property type="project" value="TreeGrafter"/>
</dbReference>
<keyword evidence="13" id="KW-0325">Glycoprotein</keyword>
<evidence type="ECO:0000256" key="6">
    <source>
        <dbReference type="ARBA" id="ARBA00022729"/>
    </source>
</evidence>
<keyword evidence="3" id="KW-0813">Transport</keyword>
<dbReference type="PANTHER" id="PTHR45727">
    <property type="entry name" value="NPC INTRACELLULAR CHOLESTEROL TRANSPORTER 1"/>
    <property type="match status" value="1"/>
</dbReference>
<keyword evidence="6" id="KW-0732">Signal</keyword>
<evidence type="ECO:0000256" key="13">
    <source>
        <dbReference type="ARBA" id="ARBA00023180"/>
    </source>
</evidence>
<dbReference type="InterPro" id="IPR053958">
    <property type="entry name" value="HMGCR/SNAP/NPC1-like_SSD"/>
</dbReference>
<keyword evidence="7 17" id="KW-1133">Transmembrane helix</keyword>
<dbReference type="PROSITE" id="PS50156">
    <property type="entry name" value="SSD"/>
    <property type="match status" value="1"/>
</dbReference>
<protein>
    <submittedName>
        <fullName evidence="19">Niemann-Pick C1 protein</fullName>
    </submittedName>
</protein>
<evidence type="ECO:0000256" key="17">
    <source>
        <dbReference type="SAM" id="Phobius"/>
    </source>
</evidence>
<dbReference type="Pfam" id="PF22314">
    <property type="entry name" value="NPC1_MLD"/>
    <property type="match status" value="1"/>
</dbReference>
<keyword evidence="12" id="KW-1207">Sterol metabolism</keyword>
<keyword evidence="11" id="KW-1015">Disulfide bond</keyword>
<evidence type="ECO:0000259" key="18">
    <source>
        <dbReference type="PROSITE" id="PS50156"/>
    </source>
</evidence>
<proteinExistence type="inferred from homology"/>
<feature type="transmembrane region" description="Helical" evidence="17">
    <location>
        <begin position="843"/>
        <end position="865"/>
    </location>
</feature>
<keyword evidence="14" id="KW-0753">Steroid metabolism</keyword>
<dbReference type="GO" id="GO:0015485">
    <property type="term" value="F:cholesterol binding"/>
    <property type="evidence" value="ECO:0007669"/>
    <property type="project" value="TreeGrafter"/>
</dbReference>